<dbReference type="AlphaFoldDB" id="A0A921YTI1"/>
<dbReference type="Pfam" id="PF05199">
    <property type="entry name" value="GMC_oxred_C"/>
    <property type="match status" value="1"/>
</dbReference>
<sequence>MSNSYGCFDAACLSPTVGVAAETFASALQFIAATQCVLADVPQIPEAKSGTAGCVVASRLSEITKWKILLLEAGGDPPVESYIPGSTKSMYATEYDWTYYGIDNGRSSSGLINSSIYLPRGKMLGGSSNLGGMVYIRGNRHDFDKWNELGNEDWNADIAYEYFKKVESLQDEQLLNYAAVNAYYGHDGPLVLSNFNNTYDIYNDELLAAWEEIGIKTVADVKTAGFGASPRMVTASKGNRNSAVTAYLIPDVVSRPNLKILKHALCTKILVTPKTGRAYGVKVDHNGRSRTFFAKREVIISAGAINSAQLLLLSGIGPKKKLKALNIKPIIDSPAVGRNMEDHITVNIPIFADYPGELNEAENYFQTMRYLYNRSGILAQGGLLNLVSLLPDFENGTYPGIELFGSLHWKNSSSLRNGLASQYKYREEILDSFVKPNKQHALYIFTVMSLHAISKGSVTLRSNNPKDAPIINPNFFEKSEDLETLVRGIQKAIQIVNTKHFKSINAFIGRINWPDCDGFELTSVEYWRCITLNIGVSDYHNVGTCRMGPDPKTSVMASNLIVHGTTNLRVVDASVMPYQ</sequence>
<protein>
    <recommendedName>
        <fullName evidence="8">Ecdysone oxidase</fullName>
    </recommendedName>
</protein>
<evidence type="ECO:0000256" key="3">
    <source>
        <dbReference type="ARBA" id="ARBA00022827"/>
    </source>
</evidence>
<dbReference type="InterPro" id="IPR000172">
    <property type="entry name" value="GMC_OxRdtase_N"/>
</dbReference>
<evidence type="ECO:0000259" key="4">
    <source>
        <dbReference type="Pfam" id="PF00732"/>
    </source>
</evidence>
<reference evidence="6" key="1">
    <citation type="journal article" date="2016" name="Insect Biochem. Mol. Biol.">
        <title>Multifaceted biological insights from a draft genome sequence of the tobacco hornworm moth, Manduca sexta.</title>
        <authorList>
            <person name="Kanost M.R."/>
            <person name="Arrese E.L."/>
            <person name="Cao X."/>
            <person name="Chen Y.R."/>
            <person name="Chellapilla S."/>
            <person name="Goldsmith M.R."/>
            <person name="Grosse-Wilde E."/>
            <person name="Heckel D.G."/>
            <person name="Herndon N."/>
            <person name="Jiang H."/>
            <person name="Papanicolaou A."/>
            <person name="Qu J."/>
            <person name="Soulages J.L."/>
            <person name="Vogel H."/>
            <person name="Walters J."/>
            <person name="Waterhouse R.M."/>
            <person name="Ahn S.J."/>
            <person name="Almeida F.C."/>
            <person name="An C."/>
            <person name="Aqrawi P."/>
            <person name="Bretschneider A."/>
            <person name="Bryant W.B."/>
            <person name="Bucks S."/>
            <person name="Chao H."/>
            <person name="Chevignon G."/>
            <person name="Christen J.M."/>
            <person name="Clarke D.F."/>
            <person name="Dittmer N.T."/>
            <person name="Ferguson L.C.F."/>
            <person name="Garavelou S."/>
            <person name="Gordon K.H.J."/>
            <person name="Gunaratna R.T."/>
            <person name="Han Y."/>
            <person name="Hauser F."/>
            <person name="He Y."/>
            <person name="Heidel-Fischer H."/>
            <person name="Hirsh A."/>
            <person name="Hu Y."/>
            <person name="Jiang H."/>
            <person name="Kalra D."/>
            <person name="Klinner C."/>
            <person name="Konig C."/>
            <person name="Kovar C."/>
            <person name="Kroll A.R."/>
            <person name="Kuwar S.S."/>
            <person name="Lee S.L."/>
            <person name="Lehman R."/>
            <person name="Li K."/>
            <person name="Li Z."/>
            <person name="Liang H."/>
            <person name="Lovelace S."/>
            <person name="Lu Z."/>
            <person name="Mansfield J.H."/>
            <person name="McCulloch K.J."/>
            <person name="Mathew T."/>
            <person name="Morton B."/>
            <person name="Muzny D.M."/>
            <person name="Neunemann D."/>
            <person name="Ongeri F."/>
            <person name="Pauchet Y."/>
            <person name="Pu L.L."/>
            <person name="Pyrousis I."/>
            <person name="Rao X.J."/>
            <person name="Redding A."/>
            <person name="Roesel C."/>
            <person name="Sanchez-Gracia A."/>
            <person name="Schaack S."/>
            <person name="Shukla A."/>
            <person name="Tetreau G."/>
            <person name="Wang Y."/>
            <person name="Xiong G.H."/>
            <person name="Traut W."/>
            <person name="Walsh T.K."/>
            <person name="Worley K.C."/>
            <person name="Wu D."/>
            <person name="Wu W."/>
            <person name="Wu Y.Q."/>
            <person name="Zhang X."/>
            <person name="Zou Z."/>
            <person name="Zucker H."/>
            <person name="Briscoe A.D."/>
            <person name="Burmester T."/>
            <person name="Clem R.J."/>
            <person name="Feyereisen R."/>
            <person name="Grimmelikhuijzen C.J.P."/>
            <person name="Hamodrakas S.J."/>
            <person name="Hansson B.S."/>
            <person name="Huguet E."/>
            <person name="Jermiin L.S."/>
            <person name="Lan Q."/>
            <person name="Lehman H.K."/>
            <person name="Lorenzen M."/>
            <person name="Merzendorfer H."/>
            <person name="Michalopoulos I."/>
            <person name="Morton D.B."/>
            <person name="Muthukrishnan S."/>
            <person name="Oakeshott J.G."/>
            <person name="Palmer W."/>
            <person name="Park Y."/>
            <person name="Passarelli A.L."/>
            <person name="Rozas J."/>
            <person name="Schwartz L.M."/>
            <person name="Smith W."/>
            <person name="Southgate A."/>
            <person name="Vilcinskas A."/>
            <person name="Vogt R."/>
            <person name="Wang P."/>
            <person name="Werren J."/>
            <person name="Yu X.Q."/>
            <person name="Zhou J.J."/>
            <person name="Brown S.J."/>
            <person name="Scherer S.E."/>
            <person name="Richards S."/>
            <person name="Blissard G.W."/>
        </authorList>
    </citation>
    <scope>NUCLEOTIDE SEQUENCE</scope>
</reference>
<feature type="domain" description="Glucose-methanol-choline oxidoreductase C-terminal" evidence="5">
    <location>
        <begin position="454"/>
        <end position="577"/>
    </location>
</feature>
<dbReference type="PANTHER" id="PTHR11552:SF147">
    <property type="entry name" value="CHOLINE DEHYDROGENASE, MITOCHONDRIAL"/>
    <property type="match status" value="1"/>
</dbReference>
<dbReference type="Proteomes" id="UP000791440">
    <property type="component" value="Unassembled WGS sequence"/>
</dbReference>
<dbReference type="PANTHER" id="PTHR11552">
    <property type="entry name" value="GLUCOSE-METHANOL-CHOLINE GMC OXIDOREDUCTASE"/>
    <property type="match status" value="1"/>
</dbReference>
<keyword evidence="7" id="KW-1185">Reference proteome</keyword>
<dbReference type="InterPro" id="IPR007867">
    <property type="entry name" value="GMC_OxRtase_C"/>
</dbReference>
<organism evidence="6 7">
    <name type="scientific">Manduca sexta</name>
    <name type="common">Tobacco hawkmoth</name>
    <name type="synonym">Tobacco hornworm</name>
    <dbReference type="NCBI Taxonomy" id="7130"/>
    <lineage>
        <taxon>Eukaryota</taxon>
        <taxon>Metazoa</taxon>
        <taxon>Ecdysozoa</taxon>
        <taxon>Arthropoda</taxon>
        <taxon>Hexapoda</taxon>
        <taxon>Insecta</taxon>
        <taxon>Pterygota</taxon>
        <taxon>Neoptera</taxon>
        <taxon>Endopterygota</taxon>
        <taxon>Lepidoptera</taxon>
        <taxon>Glossata</taxon>
        <taxon>Ditrysia</taxon>
        <taxon>Bombycoidea</taxon>
        <taxon>Sphingidae</taxon>
        <taxon>Sphinginae</taxon>
        <taxon>Sphingini</taxon>
        <taxon>Manduca</taxon>
    </lineage>
</organism>
<keyword evidence="2" id="KW-0285">Flavoprotein</keyword>
<dbReference type="InterPro" id="IPR012132">
    <property type="entry name" value="GMC_OxRdtase"/>
</dbReference>
<dbReference type="GO" id="GO:0016614">
    <property type="term" value="F:oxidoreductase activity, acting on CH-OH group of donors"/>
    <property type="evidence" value="ECO:0007669"/>
    <property type="project" value="InterPro"/>
</dbReference>
<dbReference type="GO" id="GO:0050660">
    <property type="term" value="F:flavin adenine dinucleotide binding"/>
    <property type="evidence" value="ECO:0007669"/>
    <property type="project" value="InterPro"/>
</dbReference>
<keyword evidence="3" id="KW-0274">FAD</keyword>
<proteinExistence type="predicted"/>
<comment type="cofactor">
    <cofactor evidence="1">
        <name>FAD</name>
        <dbReference type="ChEBI" id="CHEBI:57692"/>
    </cofactor>
</comment>
<feature type="domain" description="Glucose-methanol-choline oxidoreductase N-terminal" evidence="4">
    <location>
        <begin position="105"/>
        <end position="344"/>
    </location>
</feature>
<gene>
    <name evidence="6" type="ORF">O3G_MSEX003818</name>
</gene>
<comment type="caution">
    <text evidence="6">The sequence shown here is derived from an EMBL/GenBank/DDBJ whole genome shotgun (WGS) entry which is preliminary data.</text>
</comment>
<evidence type="ECO:0000313" key="6">
    <source>
        <dbReference type="EMBL" id="KAG6445287.1"/>
    </source>
</evidence>
<dbReference type="PIRSF" id="PIRSF000137">
    <property type="entry name" value="Alcohol_oxidase"/>
    <property type="match status" value="1"/>
</dbReference>
<name>A0A921YTI1_MANSE</name>
<evidence type="ECO:0008006" key="8">
    <source>
        <dbReference type="Google" id="ProtNLM"/>
    </source>
</evidence>
<evidence type="ECO:0000259" key="5">
    <source>
        <dbReference type="Pfam" id="PF05199"/>
    </source>
</evidence>
<evidence type="ECO:0000313" key="7">
    <source>
        <dbReference type="Proteomes" id="UP000791440"/>
    </source>
</evidence>
<dbReference type="Pfam" id="PF00732">
    <property type="entry name" value="GMC_oxred_N"/>
    <property type="match status" value="1"/>
</dbReference>
<accession>A0A921YTI1</accession>
<evidence type="ECO:0000256" key="2">
    <source>
        <dbReference type="ARBA" id="ARBA00022630"/>
    </source>
</evidence>
<reference evidence="6" key="2">
    <citation type="submission" date="2020-12" db="EMBL/GenBank/DDBJ databases">
        <authorList>
            <person name="Kanost M."/>
        </authorList>
    </citation>
    <scope>NUCLEOTIDE SEQUENCE</scope>
</reference>
<evidence type="ECO:0000256" key="1">
    <source>
        <dbReference type="ARBA" id="ARBA00001974"/>
    </source>
</evidence>
<dbReference type="EMBL" id="JH668318">
    <property type="protein sequence ID" value="KAG6445287.1"/>
    <property type="molecule type" value="Genomic_DNA"/>
</dbReference>